<evidence type="ECO:0000313" key="4">
    <source>
        <dbReference type="Proteomes" id="UP000765509"/>
    </source>
</evidence>
<organism evidence="3 4">
    <name type="scientific">Austropuccinia psidii MF-1</name>
    <dbReference type="NCBI Taxonomy" id="1389203"/>
    <lineage>
        <taxon>Eukaryota</taxon>
        <taxon>Fungi</taxon>
        <taxon>Dikarya</taxon>
        <taxon>Basidiomycota</taxon>
        <taxon>Pucciniomycotina</taxon>
        <taxon>Pucciniomycetes</taxon>
        <taxon>Pucciniales</taxon>
        <taxon>Sphaerophragmiaceae</taxon>
        <taxon>Austropuccinia</taxon>
    </lineage>
</organism>
<evidence type="ECO:0000313" key="3">
    <source>
        <dbReference type="EMBL" id="MBW0546684.1"/>
    </source>
</evidence>
<evidence type="ECO:0000256" key="1">
    <source>
        <dbReference type="SAM" id="MobiDB-lite"/>
    </source>
</evidence>
<reference evidence="3" key="1">
    <citation type="submission" date="2021-03" db="EMBL/GenBank/DDBJ databases">
        <title>Draft genome sequence of rust myrtle Austropuccinia psidii MF-1, a brazilian biotype.</title>
        <authorList>
            <person name="Quecine M.C."/>
            <person name="Pachon D.M.R."/>
            <person name="Bonatelli M.L."/>
            <person name="Correr F.H."/>
            <person name="Franceschini L.M."/>
            <person name="Leite T.F."/>
            <person name="Margarido G.R.A."/>
            <person name="Almeida C.A."/>
            <person name="Ferrarezi J.A."/>
            <person name="Labate C.A."/>
        </authorList>
    </citation>
    <scope>NUCLEOTIDE SEQUENCE</scope>
    <source>
        <strain evidence="3">MF-1</strain>
    </source>
</reference>
<name>A0A9Q3INC5_9BASI</name>
<keyword evidence="2" id="KW-0732">Signal</keyword>
<dbReference type="Proteomes" id="UP000765509">
    <property type="component" value="Unassembled WGS sequence"/>
</dbReference>
<feature type="region of interest" description="Disordered" evidence="1">
    <location>
        <begin position="122"/>
        <end position="142"/>
    </location>
</feature>
<feature type="chain" id="PRO_5040431673" evidence="2">
    <location>
        <begin position="22"/>
        <end position="142"/>
    </location>
</feature>
<sequence>MMVKKNLRFLILLLLSVWLKGKIVFNTTIQGLQSAICFLVGKKPCRCTGPLASDVREYLWSKKDGPFGKEFSVFEAPTPDGTAGYSNLTGSRQRDVARLTNAGGPIDSSSEVPISRINTEDVVKRIRQISPSPPDPDDEGSD</sequence>
<proteinExistence type="predicted"/>
<evidence type="ECO:0000256" key="2">
    <source>
        <dbReference type="SAM" id="SignalP"/>
    </source>
</evidence>
<keyword evidence="4" id="KW-1185">Reference proteome</keyword>
<dbReference type="EMBL" id="AVOT02051682">
    <property type="protein sequence ID" value="MBW0546684.1"/>
    <property type="molecule type" value="Genomic_DNA"/>
</dbReference>
<feature type="signal peptide" evidence="2">
    <location>
        <begin position="1"/>
        <end position="21"/>
    </location>
</feature>
<gene>
    <name evidence="3" type="ORF">O181_086399</name>
</gene>
<comment type="caution">
    <text evidence="3">The sequence shown here is derived from an EMBL/GenBank/DDBJ whole genome shotgun (WGS) entry which is preliminary data.</text>
</comment>
<dbReference type="AlphaFoldDB" id="A0A9Q3INC5"/>
<accession>A0A9Q3INC5</accession>
<protein>
    <submittedName>
        <fullName evidence="3">Uncharacterized protein</fullName>
    </submittedName>
</protein>